<proteinExistence type="predicted"/>
<evidence type="ECO:0000313" key="7">
    <source>
        <dbReference type="EMBL" id="CAB5111982.1"/>
    </source>
</evidence>
<dbReference type="GO" id="GO:0016020">
    <property type="term" value="C:membrane"/>
    <property type="evidence" value="ECO:0007669"/>
    <property type="project" value="UniProtKB-SubCell"/>
</dbReference>
<dbReference type="Gene3D" id="1.20.1740.10">
    <property type="entry name" value="Amino acid/polyamine transporter I"/>
    <property type="match status" value="1"/>
</dbReference>
<evidence type="ECO:0000256" key="1">
    <source>
        <dbReference type="ARBA" id="ARBA00004141"/>
    </source>
</evidence>
<gene>
    <name evidence="7" type="ORF">UFOPK4410_00579</name>
</gene>
<keyword evidence="2" id="KW-0813">Transport</keyword>
<feature type="transmembrane region" description="Helical" evidence="6">
    <location>
        <begin position="31"/>
        <end position="52"/>
    </location>
</feature>
<feature type="transmembrane region" description="Helical" evidence="6">
    <location>
        <begin position="483"/>
        <end position="502"/>
    </location>
</feature>
<feature type="transmembrane region" description="Helical" evidence="6">
    <location>
        <begin position="401"/>
        <end position="424"/>
    </location>
</feature>
<reference evidence="7" key="1">
    <citation type="submission" date="2020-05" db="EMBL/GenBank/DDBJ databases">
        <authorList>
            <person name="Chiriac C."/>
            <person name="Salcher M."/>
            <person name="Ghai R."/>
            <person name="Kavagutti S V."/>
        </authorList>
    </citation>
    <scope>NUCLEOTIDE SEQUENCE</scope>
</reference>
<feature type="transmembrane region" description="Helical" evidence="6">
    <location>
        <begin position="274"/>
        <end position="296"/>
    </location>
</feature>
<dbReference type="PANTHER" id="PTHR45649">
    <property type="entry name" value="AMINO-ACID PERMEASE BAT1"/>
    <property type="match status" value="1"/>
</dbReference>
<feature type="transmembrane region" description="Helical" evidence="6">
    <location>
        <begin position="374"/>
        <end position="395"/>
    </location>
</feature>
<evidence type="ECO:0000256" key="3">
    <source>
        <dbReference type="ARBA" id="ARBA00022692"/>
    </source>
</evidence>
<feature type="transmembrane region" description="Helical" evidence="6">
    <location>
        <begin position="109"/>
        <end position="136"/>
    </location>
</feature>
<feature type="transmembrane region" description="Helical" evidence="6">
    <location>
        <begin position="234"/>
        <end position="253"/>
    </location>
</feature>
<feature type="transmembrane region" description="Helical" evidence="6">
    <location>
        <begin position="445"/>
        <end position="463"/>
    </location>
</feature>
<dbReference type="InterPro" id="IPR002293">
    <property type="entry name" value="AA/rel_permease1"/>
</dbReference>
<dbReference type="PIRSF" id="PIRSF006060">
    <property type="entry name" value="AA_transporter"/>
    <property type="match status" value="1"/>
</dbReference>
<name>A0A6J7VU54_9ZZZZ</name>
<dbReference type="EMBL" id="CAFBRV010000041">
    <property type="protein sequence ID" value="CAB5111982.1"/>
    <property type="molecule type" value="Genomic_DNA"/>
</dbReference>
<dbReference type="AlphaFoldDB" id="A0A6J7VU54"/>
<comment type="subcellular location">
    <subcellularLocation>
        <location evidence="1">Membrane</location>
        <topology evidence="1">Multi-pass membrane protein</topology>
    </subcellularLocation>
</comment>
<dbReference type="PANTHER" id="PTHR45649:SF26">
    <property type="entry name" value="OS04G0435100 PROTEIN"/>
    <property type="match status" value="1"/>
</dbReference>
<feature type="transmembrane region" description="Helical" evidence="6">
    <location>
        <begin position="58"/>
        <end position="79"/>
    </location>
</feature>
<keyword evidence="3 6" id="KW-0812">Transmembrane</keyword>
<evidence type="ECO:0000256" key="6">
    <source>
        <dbReference type="SAM" id="Phobius"/>
    </source>
</evidence>
<evidence type="ECO:0000256" key="2">
    <source>
        <dbReference type="ARBA" id="ARBA00022448"/>
    </source>
</evidence>
<feature type="transmembrane region" description="Helical" evidence="6">
    <location>
        <begin position="320"/>
        <end position="344"/>
    </location>
</feature>
<accession>A0A6J7VU54</accession>
<organism evidence="7">
    <name type="scientific">freshwater metagenome</name>
    <dbReference type="NCBI Taxonomy" id="449393"/>
    <lineage>
        <taxon>unclassified sequences</taxon>
        <taxon>metagenomes</taxon>
        <taxon>ecological metagenomes</taxon>
    </lineage>
</organism>
<sequence>MINSNDADAQKLAELGYKQEFDRKWTGFHNFAISFSIISILSGCFTTFGQAWANGGPVAISIGWPIIASLILIIAFTMAELVSSMPTAGGIYYWAFALGKPIHGWMTGWLNLIGLVAVTAGVDYGFALFFVTAQNIYKGGFDSKDLSTLYPTDLNYIFLVFVITIILHVLINIYGAKVIHSFQSINVYWHVGGVAAIILILVFIPTEHQSISWMFTERINLNGMNDGSTSGIGYWFYVLPIGFLLTQYTITGFDASAHVSEETGHAGKAAAQGLWRSVAISAVAGWILLLTFLYAATNVEAISGQFGFSPSIFITSLPLFWAKLIMVITLVGQFFCGMSCVTAASRMCFAFSRDEAVPGHAFWRKLDKNRNPSNAAFGVGLFAAILTLPALIPIKDNVAPLAFYAVTSVAVIGLFAGFSIPIYLRWKAGDSFKAGEWNLGKKYKWMAPVAVIEIAIISIYFMLPVVPAGNWFSSDFDYRYANYAPVALLIVIGGAYIWWLAGAKKTFRGAHRTIDEK</sequence>
<keyword evidence="5 6" id="KW-0472">Membrane</keyword>
<protein>
    <submittedName>
        <fullName evidence="7">Unannotated protein</fullName>
    </submittedName>
</protein>
<dbReference type="GO" id="GO:0022857">
    <property type="term" value="F:transmembrane transporter activity"/>
    <property type="evidence" value="ECO:0007669"/>
    <property type="project" value="InterPro"/>
</dbReference>
<dbReference type="Pfam" id="PF13520">
    <property type="entry name" value="AA_permease_2"/>
    <property type="match status" value="1"/>
</dbReference>
<keyword evidence="4 6" id="KW-1133">Transmembrane helix</keyword>
<feature type="transmembrane region" description="Helical" evidence="6">
    <location>
        <begin position="156"/>
        <end position="175"/>
    </location>
</feature>
<evidence type="ECO:0000256" key="4">
    <source>
        <dbReference type="ARBA" id="ARBA00022989"/>
    </source>
</evidence>
<feature type="transmembrane region" description="Helical" evidence="6">
    <location>
        <begin position="187"/>
        <end position="204"/>
    </location>
</feature>
<evidence type="ECO:0000256" key="5">
    <source>
        <dbReference type="ARBA" id="ARBA00023136"/>
    </source>
</evidence>